<protein>
    <submittedName>
        <fullName evidence="2">Uncharacterized protein</fullName>
    </submittedName>
</protein>
<accession>A0A915KGV0</accession>
<dbReference type="Proteomes" id="UP000887565">
    <property type="component" value="Unplaced"/>
</dbReference>
<evidence type="ECO:0000313" key="1">
    <source>
        <dbReference type="Proteomes" id="UP000887565"/>
    </source>
</evidence>
<organism evidence="1 2">
    <name type="scientific">Romanomermis culicivorax</name>
    <name type="common">Nematode worm</name>
    <dbReference type="NCBI Taxonomy" id="13658"/>
    <lineage>
        <taxon>Eukaryota</taxon>
        <taxon>Metazoa</taxon>
        <taxon>Ecdysozoa</taxon>
        <taxon>Nematoda</taxon>
        <taxon>Enoplea</taxon>
        <taxon>Dorylaimia</taxon>
        <taxon>Mermithida</taxon>
        <taxon>Mermithoidea</taxon>
        <taxon>Mermithidae</taxon>
        <taxon>Romanomermis</taxon>
    </lineage>
</organism>
<evidence type="ECO:0000313" key="2">
    <source>
        <dbReference type="WBParaSite" id="nRc.2.0.1.t38053-RA"/>
    </source>
</evidence>
<proteinExistence type="predicted"/>
<sequence>MEKKENKNRTKNCIGEIRTIIKLHDKWKYTTCKIQIDYTAVTVATMKCSRFFPMMAGFPGPES</sequence>
<name>A0A915KGV0_ROMCU</name>
<dbReference type="AlphaFoldDB" id="A0A915KGV0"/>
<dbReference type="WBParaSite" id="nRc.2.0.1.t38053-RA">
    <property type="protein sequence ID" value="nRc.2.0.1.t38053-RA"/>
    <property type="gene ID" value="nRc.2.0.1.g38053"/>
</dbReference>
<keyword evidence="1" id="KW-1185">Reference proteome</keyword>
<reference evidence="2" key="1">
    <citation type="submission" date="2022-11" db="UniProtKB">
        <authorList>
            <consortium name="WormBaseParasite"/>
        </authorList>
    </citation>
    <scope>IDENTIFICATION</scope>
</reference>